<dbReference type="PROSITE" id="PS50287">
    <property type="entry name" value="SRCR_2"/>
    <property type="match status" value="4"/>
</dbReference>
<dbReference type="Pfam" id="PF00530">
    <property type="entry name" value="SRCR"/>
    <property type="match status" value="4"/>
</dbReference>
<protein>
    <recommendedName>
        <fullName evidence="15">Scavenger receptor cysteine-rich domain-containing protein DMBT1</fullName>
    </recommendedName>
    <alternativeName>
        <fullName evidence="16">Deleted in malignant brain tumors 1 protein</fullName>
    </alternativeName>
    <alternativeName>
        <fullName evidence="14">Hensin</fullName>
    </alternativeName>
</protein>
<evidence type="ECO:0000256" key="2">
    <source>
        <dbReference type="ARBA" id="ARBA00009931"/>
    </source>
</evidence>
<feature type="disulfide bond" evidence="18">
    <location>
        <begin position="68"/>
        <end position="132"/>
    </location>
</feature>
<dbReference type="FunFam" id="2.60.120.290:FF:000005">
    <property type="entry name" value="Procollagen C-endopeptidase enhancer 1"/>
    <property type="match status" value="1"/>
</dbReference>
<dbReference type="SMART" id="SM00241">
    <property type="entry name" value="ZP"/>
    <property type="match status" value="1"/>
</dbReference>
<comment type="subcellular location">
    <subcellularLocation>
        <location evidence="1">Secreted</location>
    </subcellularLocation>
</comment>
<dbReference type="PANTHER" id="PTHR48071:SF24">
    <property type="entry name" value="DELETED IN MALIGNANT BRAIN TUMORS 1 PROTEIN-LIKE"/>
    <property type="match status" value="1"/>
</dbReference>
<dbReference type="SUPFAM" id="SSF56487">
    <property type="entry name" value="SRCR-like"/>
    <property type="match status" value="4"/>
</dbReference>
<evidence type="ECO:0000256" key="18">
    <source>
        <dbReference type="PROSITE-ProRule" id="PRU00196"/>
    </source>
</evidence>
<feature type="domain" description="CUB" evidence="20">
    <location>
        <begin position="168"/>
        <end position="282"/>
    </location>
</feature>
<feature type="disulfide bond" evidence="18">
    <location>
        <begin position="112"/>
        <end position="122"/>
    </location>
</feature>
<evidence type="ECO:0000256" key="3">
    <source>
        <dbReference type="ARBA" id="ARBA00022448"/>
    </source>
</evidence>
<evidence type="ECO:0000256" key="5">
    <source>
        <dbReference type="ARBA" id="ARBA00022525"/>
    </source>
</evidence>
<reference evidence="23" key="1">
    <citation type="submission" date="2022-03" db="EMBL/GenBank/DDBJ databases">
        <authorList>
            <person name="Alioto T."/>
            <person name="Alioto T."/>
            <person name="Gomez Garrido J."/>
        </authorList>
    </citation>
    <scope>NUCLEOTIDE SEQUENCE</scope>
</reference>
<dbReference type="Gene3D" id="2.60.40.3210">
    <property type="entry name" value="Zona pellucida, ZP-N domain"/>
    <property type="match status" value="1"/>
</dbReference>
<evidence type="ECO:0000313" key="23">
    <source>
        <dbReference type="EMBL" id="CAH2250962.1"/>
    </source>
</evidence>
<feature type="disulfide bond" evidence="18">
    <location>
        <begin position="361"/>
        <end position="371"/>
    </location>
</feature>
<keyword evidence="10" id="KW-0378">Hydrolase</keyword>
<evidence type="ECO:0000256" key="19">
    <source>
        <dbReference type="SAM" id="SignalP"/>
    </source>
</evidence>
<feature type="domain" description="SRCR" evidence="21">
    <location>
        <begin position="292"/>
        <end position="392"/>
    </location>
</feature>
<keyword evidence="4" id="KW-0217">Developmental protein</keyword>
<dbReference type="Pfam" id="PF00100">
    <property type="entry name" value="Zona_pellucida"/>
    <property type="match status" value="1"/>
</dbReference>
<dbReference type="CDD" id="cd00041">
    <property type="entry name" value="CUB"/>
    <property type="match status" value="5"/>
</dbReference>
<dbReference type="Gene3D" id="2.60.120.290">
    <property type="entry name" value="Spermadhesin, CUB domain"/>
    <property type="match status" value="5"/>
</dbReference>
<evidence type="ECO:0000256" key="7">
    <source>
        <dbReference type="ARBA" id="ARBA00022729"/>
    </source>
</evidence>
<dbReference type="PROSITE" id="PS01180">
    <property type="entry name" value="CUB"/>
    <property type="match status" value="5"/>
</dbReference>
<feature type="disulfide bond" evidence="18">
    <location>
        <begin position="877"/>
        <end position="887"/>
    </location>
</feature>
<feature type="domain" description="SRCR" evidence="21">
    <location>
        <begin position="545"/>
        <end position="645"/>
    </location>
</feature>
<feature type="disulfide bond" evidence="18">
    <location>
        <begin position="846"/>
        <end position="907"/>
    </location>
</feature>
<evidence type="ECO:0000259" key="20">
    <source>
        <dbReference type="PROSITE" id="PS01180"/>
    </source>
</evidence>
<keyword evidence="7 19" id="KW-0732">Signal</keyword>
<name>A0AAD1RED0_PELCU</name>
<evidence type="ECO:0000256" key="14">
    <source>
        <dbReference type="ARBA" id="ARBA00030560"/>
    </source>
</evidence>
<keyword evidence="13" id="KW-0325">Glycoprotein</keyword>
<dbReference type="GO" id="GO:0004252">
    <property type="term" value="F:serine-type endopeptidase activity"/>
    <property type="evidence" value="ECO:0007669"/>
    <property type="project" value="TreeGrafter"/>
</dbReference>
<dbReference type="GO" id="GO:0005576">
    <property type="term" value="C:extracellular region"/>
    <property type="evidence" value="ECO:0007669"/>
    <property type="project" value="UniProtKB-SubCell"/>
</dbReference>
<keyword evidence="24" id="KW-1185">Reference proteome</keyword>
<dbReference type="GO" id="GO:0030154">
    <property type="term" value="P:cell differentiation"/>
    <property type="evidence" value="ECO:0007669"/>
    <property type="project" value="UniProtKB-KW"/>
</dbReference>
<feature type="domain" description="SRCR" evidence="21">
    <location>
        <begin position="808"/>
        <end position="908"/>
    </location>
</feature>
<dbReference type="GO" id="GO:0031638">
    <property type="term" value="P:zymogen activation"/>
    <property type="evidence" value="ECO:0007669"/>
    <property type="project" value="TreeGrafter"/>
</dbReference>
<dbReference type="PANTHER" id="PTHR48071">
    <property type="entry name" value="SRCR DOMAIN-CONTAINING PROTEIN"/>
    <property type="match status" value="1"/>
</dbReference>
<feature type="domain" description="CUB" evidence="20">
    <location>
        <begin position="945"/>
        <end position="1056"/>
    </location>
</feature>
<evidence type="ECO:0000256" key="16">
    <source>
        <dbReference type="ARBA" id="ARBA00047200"/>
    </source>
</evidence>
<keyword evidence="12 18" id="KW-1015">Disulfide bond</keyword>
<feature type="domain" description="ZP" evidence="22">
    <location>
        <begin position="1188"/>
        <end position="1432"/>
    </location>
</feature>
<accession>A0AAD1RED0</accession>
<evidence type="ECO:0000256" key="15">
    <source>
        <dbReference type="ARBA" id="ARBA00047197"/>
    </source>
</evidence>
<evidence type="ECO:0000256" key="17">
    <source>
        <dbReference type="PROSITE-ProRule" id="PRU00059"/>
    </source>
</evidence>
<feature type="domain" description="SRCR" evidence="21">
    <location>
        <begin position="43"/>
        <end position="143"/>
    </location>
</feature>
<keyword evidence="5" id="KW-0964">Secreted</keyword>
<dbReference type="InterPro" id="IPR042235">
    <property type="entry name" value="ZP-C_dom"/>
</dbReference>
<keyword evidence="3" id="KW-0813">Transport</keyword>
<evidence type="ECO:0000313" key="24">
    <source>
        <dbReference type="Proteomes" id="UP001295444"/>
    </source>
</evidence>
<feature type="disulfide bond" evidence="18">
    <location>
        <begin position="833"/>
        <end position="897"/>
    </location>
</feature>
<dbReference type="FunFam" id="2.60.40.4100:FF:000005">
    <property type="entry name" value="Deleted in malignant brain tumors 1"/>
    <property type="match status" value="1"/>
</dbReference>
<dbReference type="SUPFAM" id="SSF49854">
    <property type="entry name" value="Spermadhesin, CUB domain"/>
    <property type="match status" value="5"/>
</dbReference>
<evidence type="ECO:0000256" key="6">
    <source>
        <dbReference type="ARBA" id="ARBA00022670"/>
    </source>
</evidence>
<feature type="disulfide bond" evidence="18">
    <location>
        <begin position="570"/>
        <end position="634"/>
    </location>
</feature>
<dbReference type="InterPro" id="IPR035914">
    <property type="entry name" value="Sperma_CUB_dom_sf"/>
</dbReference>
<dbReference type="Gene3D" id="3.10.250.10">
    <property type="entry name" value="SRCR-like domain"/>
    <property type="match status" value="4"/>
</dbReference>
<feature type="disulfide bond" evidence="18">
    <location>
        <begin position="583"/>
        <end position="644"/>
    </location>
</feature>
<keyword evidence="8" id="KW-0677">Repeat</keyword>
<feature type="signal peptide" evidence="19">
    <location>
        <begin position="1"/>
        <end position="26"/>
    </location>
</feature>
<dbReference type="Gene3D" id="2.60.40.4100">
    <property type="entry name" value="Zona pellucida, ZP-C domain"/>
    <property type="match status" value="1"/>
</dbReference>
<feature type="disulfide bond" evidence="18">
    <location>
        <begin position="614"/>
        <end position="624"/>
    </location>
</feature>
<organism evidence="23 24">
    <name type="scientific">Pelobates cultripes</name>
    <name type="common">Western spadefoot toad</name>
    <dbReference type="NCBI Taxonomy" id="61616"/>
    <lineage>
        <taxon>Eukaryota</taxon>
        <taxon>Metazoa</taxon>
        <taxon>Chordata</taxon>
        <taxon>Craniata</taxon>
        <taxon>Vertebrata</taxon>
        <taxon>Euteleostomi</taxon>
        <taxon>Amphibia</taxon>
        <taxon>Batrachia</taxon>
        <taxon>Anura</taxon>
        <taxon>Pelobatoidea</taxon>
        <taxon>Pelobatidae</taxon>
        <taxon>Pelobates</taxon>
    </lineage>
</organism>
<dbReference type="FunFam" id="2.60.120.290:FF:000013">
    <property type="entry name" value="Membrane frizzled-related protein"/>
    <property type="match status" value="4"/>
</dbReference>
<dbReference type="GO" id="GO:0005886">
    <property type="term" value="C:plasma membrane"/>
    <property type="evidence" value="ECO:0007669"/>
    <property type="project" value="TreeGrafter"/>
</dbReference>
<evidence type="ECO:0000256" key="1">
    <source>
        <dbReference type="ARBA" id="ARBA00004613"/>
    </source>
</evidence>
<dbReference type="InterPro" id="IPR000859">
    <property type="entry name" value="CUB_dom"/>
</dbReference>
<feature type="domain" description="CUB" evidence="20">
    <location>
        <begin position="684"/>
        <end position="798"/>
    </location>
</feature>
<keyword evidence="9" id="KW-0221">Differentiation</keyword>
<dbReference type="PROSITE" id="PS51034">
    <property type="entry name" value="ZP_2"/>
    <property type="match status" value="1"/>
</dbReference>
<feature type="domain" description="CUB" evidence="20">
    <location>
        <begin position="421"/>
        <end position="535"/>
    </location>
</feature>
<evidence type="ECO:0000256" key="8">
    <source>
        <dbReference type="ARBA" id="ARBA00022737"/>
    </source>
</evidence>
<dbReference type="FunFam" id="3.10.250.10:FF:000003">
    <property type="entry name" value="Deleted in malignant brain tumors 1"/>
    <property type="match status" value="4"/>
</dbReference>
<comment type="caution">
    <text evidence="17">Lacks conserved residue(s) required for the propagation of feature annotation.</text>
</comment>
<proteinExistence type="inferred from homology"/>
<dbReference type="InterPro" id="IPR001190">
    <property type="entry name" value="SRCR"/>
</dbReference>
<keyword evidence="11" id="KW-0653">Protein transport</keyword>
<gene>
    <name evidence="23" type="ORF">PECUL_23A044887</name>
</gene>
<dbReference type="GO" id="GO:0015031">
    <property type="term" value="P:protein transport"/>
    <property type="evidence" value="ECO:0007669"/>
    <property type="project" value="UniProtKB-KW"/>
</dbReference>
<feature type="disulfide bond" evidence="18">
    <location>
        <begin position="81"/>
        <end position="142"/>
    </location>
</feature>
<dbReference type="PRINTS" id="PR00258">
    <property type="entry name" value="SPERACTRCPTR"/>
</dbReference>
<evidence type="ECO:0000256" key="11">
    <source>
        <dbReference type="ARBA" id="ARBA00022927"/>
    </source>
</evidence>
<evidence type="ECO:0000256" key="9">
    <source>
        <dbReference type="ARBA" id="ARBA00022782"/>
    </source>
</evidence>
<sequence>MQKSRMGTIIHALCYIFLVEPLLSSGFTVASTNSITEPDNLHMRLVGGWNRCSGRVEIYYQDVWGTVCDDIWDIDNAAVVCRQLNCGYASAAHGSAYFGEGSGHIVLDDVRCTGSEQYLWQCPHAGWGYHNCGPHEDASVICSGSHEGTTDIYPVSQTYFSVPSYTGCGGLLMQHSGDITSPFFPSSYPSNARCIWEIRTSPGYIVQLTFQHFNLENSGNNNYCPYDWVAIYDGIPEHSPLLGLICGSGNYTFYSSSNIIGVEFISDNSVEMNGFQAQFTSIYGNSSANYPIRLVGGVDNCSGRVEIYYQNEWGTVCDDGWHIRNAEVVCRQLDCGSPVSALSNAYFGQGFGSIIMDDVNCNGNEQFLSQCPHRGWLSHNCVHSEDAGVICSASIGATSTVRPATPSVQPNITTVPSNTSCGGLLIQHSGVITSPLYPNNYPPNARCTWDIRTNPGYIVKLAFQTFNLESGGSNSYCPYDWVAIYDGIPEYSSLLGKFCGSGNYTFYSSSNIMGVAFRSDSSVQLSGFQAVFTSITSNSSGNYPLRLVGGMDQCAGRVEIYYQNAWGTVCDDGWNIRNADIVCRQLKCGSAVSALSNAYFGPGSGRILLDDVICNGTEQYLWECPHRGWGNHDCSASEDAGVICSASSQSPSWNHTVYTTTTPVYTTTTPVYTTTTPVPSNTSCGGLLIQQSGVITSPSYPNNYPPYARCTWDIRTNPGYIVKLAFQTFNLESGGSNSYCPYDWVAIYDGIPENSSLLGKFCGSGNYTFYSSSNIMGVEFRSDPIIQLSGFQAVFTSITSNSSGNYPMRLAGGMDQCAGRVEIYYQNAWGTVCDDGWNIRNADIVCRQLKCGSAVSALSNAYFGPGSGRILLDDVICNGTEQYLWECPHRGWGNHDCSASEDAGVICSASSQSPSWNHTVYTTTTPVTFNTTWHQWSTTAPNYTCGGILTNPTGLLSSPLYPGYYPNNAYCVWEIRVTPGHQLELTFLQMDLEYANNCVYDSVTIYDGLPLSSPQLDKICISANHTYISNSNIMGIVFRSDSSVQGNGFQAVYTSLQRNNSTPVNCGGILTNPWGIIESPSYPYSHNPAECTWHIQAGSNQVIQISFDDFALENSYSCANAYVAVYDGSPLGSALLGKFCGSYRRNFTSSSNSLSVVYFSRGSNDNFVRGFHSSYVFVTQNNQNVTLTCTTNYMEARISVWYLQSLGFSSSDIFLNDPQCRPQTYGSWLTFYIYYNQCGTLRQGERDTISYSNTINGYNANEIIERSKKLSLNLQCQMYQNSMVEIMYHANDVIQQNLTRYGLYNAGLAFYYNPSFTSPVYQYPYYVQLDQNLYLQATLHSSDPDLILFVDTCVASPSSSDFVTRTYDIIRNGCVRDSTYSTYSSPYPYQARFGFRAFGFLQNYSSVYLQCKLTVCQRYNYNSRCYQGCLARRKRAAEQIHDQITVSLGPFERKN</sequence>
<dbReference type="PROSITE" id="PS00682">
    <property type="entry name" value="ZP_1"/>
    <property type="match status" value="1"/>
</dbReference>
<dbReference type="EMBL" id="OW240913">
    <property type="protein sequence ID" value="CAH2250962.1"/>
    <property type="molecule type" value="Genomic_DNA"/>
</dbReference>
<feature type="disulfide bond" evidence="18">
    <location>
        <begin position="330"/>
        <end position="391"/>
    </location>
</feature>
<keyword evidence="6" id="KW-0645">Protease</keyword>
<evidence type="ECO:0000256" key="12">
    <source>
        <dbReference type="ARBA" id="ARBA00023157"/>
    </source>
</evidence>
<evidence type="ECO:0000256" key="13">
    <source>
        <dbReference type="ARBA" id="ARBA00023180"/>
    </source>
</evidence>
<dbReference type="InterPro" id="IPR001507">
    <property type="entry name" value="ZP_dom"/>
</dbReference>
<evidence type="ECO:0000256" key="4">
    <source>
        <dbReference type="ARBA" id="ARBA00022473"/>
    </source>
</evidence>
<evidence type="ECO:0000259" key="21">
    <source>
        <dbReference type="PROSITE" id="PS50287"/>
    </source>
</evidence>
<feature type="disulfide bond" evidence="18">
    <location>
        <begin position="317"/>
        <end position="381"/>
    </location>
</feature>
<dbReference type="InterPro" id="IPR055355">
    <property type="entry name" value="ZP-C"/>
</dbReference>
<evidence type="ECO:0000256" key="10">
    <source>
        <dbReference type="ARBA" id="ARBA00022801"/>
    </source>
</evidence>
<evidence type="ECO:0000259" key="22">
    <source>
        <dbReference type="PROSITE" id="PS51034"/>
    </source>
</evidence>
<feature type="domain" description="CUB" evidence="20">
    <location>
        <begin position="1066"/>
        <end position="1178"/>
    </location>
</feature>
<feature type="chain" id="PRO_5042124538" description="Scavenger receptor cysteine-rich domain-containing protein DMBT1" evidence="19">
    <location>
        <begin position="27"/>
        <end position="1455"/>
    </location>
</feature>
<dbReference type="SMART" id="SM00042">
    <property type="entry name" value="CUB"/>
    <property type="match status" value="5"/>
</dbReference>
<dbReference type="Pfam" id="PF00431">
    <property type="entry name" value="CUB"/>
    <property type="match status" value="5"/>
</dbReference>
<dbReference type="InterPro" id="IPR036772">
    <property type="entry name" value="SRCR-like_dom_sf"/>
</dbReference>
<dbReference type="SMART" id="SM00202">
    <property type="entry name" value="SR"/>
    <property type="match status" value="4"/>
</dbReference>
<dbReference type="InterPro" id="IPR017977">
    <property type="entry name" value="ZP_dom_CS"/>
</dbReference>
<dbReference type="Proteomes" id="UP001295444">
    <property type="component" value="Chromosome 02"/>
</dbReference>
<comment type="similarity">
    <text evidence="2">Belongs to the DMBT1 family.</text>
</comment>